<protein>
    <submittedName>
        <fullName evidence="3">Coiled-coil domain-containing protein 13-like</fullName>
    </submittedName>
</protein>
<proteinExistence type="predicted"/>
<feature type="compositionally biased region" description="Basic and acidic residues" evidence="2">
    <location>
        <begin position="506"/>
        <end position="515"/>
    </location>
</feature>
<dbReference type="AlphaFoldDB" id="A0A8J5JEP8"/>
<dbReference type="PANTHER" id="PTHR16148">
    <property type="entry name" value="NF-KAPPA-B-REPRESSING FACTOR-RELATED"/>
    <property type="match status" value="1"/>
</dbReference>
<dbReference type="Proteomes" id="UP000747542">
    <property type="component" value="Unassembled WGS sequence"/>
</dbReference>
<evidence type="ECO:0000313" key="3">
    <source>
        <dbReference type="EMBL" id="KAG7153313.1"/>
    </source>
</evidence>
<evidence type="ECO:0000256" key="2">
    <source>
        <dbReference type="SAM" id="MobiDB-lite"/>
    </source>
</evidence>
<feature type="compositionally biased region" description="Polar residues" evidence="2">
    <location>
        <begin position="328"/>
        <end position="354"/>
    </location>
</feature>
<organism evidence="3 4">
    <name type="scientific">Homarus americanus</name>
    <name type="common">American lobster</name>
    <dbReference type="NCBI Taxonomy" id="6706"/>
    <lineage>
        <taxon>Eukaryota</taxon>
        <taxon>Metazoa</taxon>
        <taxon>Ecdysozoa</taxon>
        <taxon>Arthropoda</taxon>
        <taxon>Crustacea</taxon>
        <taxon>Multicrustacea</taxon>
        <taxon>Malacostraca</taxon>
        <taxon>Eumalacostraca</taxon>
        <taxon>Eucarida</taxon>
        <taxon>Decapoda</taxon>
        <taxon>Pleocyemata</taxon>
        <taxon>Astacidea</taxon>
        <taxon>Nephropoidea</taxon>
        <taxon>Nephropidae</taxon>
        <taxon>Homarus</taxon>
    </lineage>
</organism>
<dbReference type="PANTHER" id="PTHR16148:SF14">
    <property type="entry name" value="MYND-TYPE DOMAIN-CONTAINING PROTEIN"/>
    <property type="match status" value="1"/>
</dbReference>
<name>A0A8J5JEP8_HOMAM</name>
<feature type="coiled-coil region" evidence="1">
    <location>
        <begin position="648"/>
        <end position="675"/>
    </location>
</feature>
<reference evidence="3" key="1">
    <citation type="journal article" date="2021" name="Sci. Adv.">
        <title>The American lobster genome reveals insights on longevity, neural, and immune adaptations.</title>
        <authorList>
            <person name="Polinski J.M."/>
            <person name="Zimin A.V."/>
            <person name="Clark K.F."/>
            <person name="Kohn A.B."/>
            <person name="Sadowski N."/>
            <person name="Timp W."/>
            <person name="Ptitsyn A."/>
            <person name="Khanna P."/>
            <person name="Romanova D.Y."/>
            <person name="Williams P."/>
            <person name="Greenwood S.J."/>
            <person name="Moroz L.L."/>
            <person name="Walt D.R."/>
            <person name="Bodnar A.G."/>
        </authorList>
    </citation>
    <scope>NUCLEOTIDE SEQUENCE</scope>
    <source>
        <strain evidence="3">GMGI-L3</strain>
    </source>
</reference>
<evidence type="ECO:0000313" key="4">
    <source>
        <dbReference type="Proteomes" id="UP000747542"/>
    </source>
</evidence>
<feature type="compositionally biased region" description="Basic residues" evidence="2">
    <location>
        <begin position="390"/>
        <end position="402"/>
    </location>
</feature>
<feature type="region of interest" description="Disordered" evidence="2">
    <location>
        <begin position="503"/>
        <end position="528"/>
    </location>
</feature>
<feature type="region of interest" description="Disordered" evidence="2">
    <location>
        <begin position="322"/>
        <end position="436"/>
    </location>
</feature>
<sequence length="700" mass="77220">MAATTPEKPSSSKPATPSSAFSFLRYMQKMKPADLSPRNNELSSQDSSLDNESDIDSPRLATQENNNNTTSNNTANNNNNVGVNNNINNNNNSNTSNITSGRGVGTSDSEAESDAPAGTMTQETKKRNSLAPTSDGVESPHDVDLMEVIKIPEVSTRRSVVEVLSQVVKLERSSSSSASEPTRTPEAPDIVTSTTKGRSRKVALPKRTGSEEQRGADVNTLAILCQHYAQLVQALKEENYLLSCARSPLPATPRSGLRGVVGEAVARTHLGGSGGRSKSTKTVFNWDSEYIQNYEQNRPTGVVREEGDSATIINENSKLISDLRMPNSPKSFKVQRSSSRARDQLNNNTKSPRQSPARVQDDEAEIPSPASDILPKERKHWNLKPLRNTASKHKKDSKHWRKGSFSLFKESKEPEKQDTENENESPVLRSHGTSLQNPTVGVLSTKINDMEVKIQEILKLEPIDLIMRENSLDRSPARSLGCGGSLRRSASVGQRGNFYRHAVRNSRKDQRHQDMCDSDEDGSRRWCGGGVGNGSSGGGGSSSAGCQYQALAQAAHVEVDKLRQLVHLLNFRLTELSGRMLEAEARLREEHQRAAIMERCLERRSLESSLNPGEGGGWRSSRSPRHSGEGGSRRHGPSLMAWGDAATENLLRNKVDMAREEIELLRQHIDLLLRMRQEDLKVYESTVDKFRHTITSGSQW</sequence>
<keyword evidence="1" id="KW-0175">Coiled coil</keyword>
<feature type="compositionally biased region" description="Basic and acidic residues" evidence="2">
    <location>
        <begin position="409"/>
        <end position="419"/>
    </location>
</feature>
<evidence type="ECO:0000256" key="1">
    <source>
        <dbReference type="SAM" id="Coils"/>
    </source>
</evidence>
<dbReference type="OrthoDB" id="10258312at2759"/>
<feature type="compositionally biased region" description="Low complexity" evidence="2">
    <location>
        <begin position="1"/>
        <end position="23"/>
    </location>
</feature>
<feature type="compositionally biased region" description="Polar residues" evidence="2">
    <location>
        <begin position="37"/>
        <end position="48"/>
    </location>
</feature>
<keyword evidence="4" id="KW-1185">Reference proteome</keyword>
<feature type="region of interest" description="Disordered" evidence="2">
    <location>
        <begin position="606"/>
        <end position="639"/>
    </location>
</feature>
<comment type="caution">
    <text evidence="3">The sequence shown here is derived from an EMBL/GenBank/DDBJ whole genome shotgun (WGS) entry which is preliminary data.</text>
</comment>
<feature type="region of interest" description="Disordered" evidence="2">
    <location>
        <begin position="170"/>
        <end position="213"/>
    </location>
</feature>
<feature type="region of interest" description="Disordered" evidence="2">
    <location>
        <begin position="1"/>
        <end position="141"/>
    </location>
</feature>
<feature type="compositionally biased region" description="Low complexity" evidence="2">
    <location>
        <begin position="65"/>
        <end position="101"/>
    </location>
</feature>
<dbReference type="EMBL" id="JAHLQT010047199">
    <property type="protein sequence ID" value="KAG7153313.1"/>
    <property type="molecule type" value="Genomic_DNA"/>
</dbReference>
<accession>A0A8J5JEP8</accession>
<gene>
    <name evidence="3" type="primary">Ccdc13-L</name>
    <name evidence="3" type="ORF">Hamer_G010609</name>
</gene>